<evidence type="ECO:0000256" key="8">
    <source>
        <dbReference type="ARBA" id="ARBA00023239"/>
    </source>
</evidence>
<evidence type="ECO:0000259" key="14">
    <source>
        <dbReference type="SMART" id="SM01193"/>
    </source>
</evidence>
<evidence type="ECO:0000256" key="11">
    <source>
        <dbReference type="PIRSR" id="PIRSR001400-3"/>
    </source>
</evidence>
<comment type="pathway">
    <text evidence="1">Carbohydrate degradation; glycolysis; pyruvate from D-glyceraldehyde 3-phosphate: step 4/5.</text>
</comment>
<dbReference type="PRINTS" id="PR00148">
    <property type="entry name" value="ENOLASE"/>
</dbReference>
<evidence type="ECO:0000313" key="15">
    <source>
        <dbReference type="EMBL" id="KKW21154.1"/>
    </source>
</evidence>
<evidence type="ECO:0000313" key="16">
    <source>
        <dbReference type="Proteomes" id="UP000034201"/>
    </source>
</evidence>
<dbReference type="InterPro" id="IPR000941">
    <property type="entry name" value="Enolase"/>
</dbReference>
<dbReference type="Gene3D" id="3.30.390.10">
    <property type="entry name" value="Enolase-like, N-terminal domain"/>
    <property type="match status" value="1"/>
</dbReference>
<dbReference type="PIRSF" id="PIRSF001400">
    <property type="entry name" value="Enolase"/>
    <property type="match status" value="1"/>
</dbReference>
<feature type="binding site" evidence="11">
    <location>
        <position position="248"/>
    </location>
    <ligand>
        <name>Mg(2+)</name>
        <dbReference type="ChEBI" id="CHEBI:18420"/>
    </ligand>
</feature>
<evidence type="ECO:0000256" key="3">
    <source>
        <dbReference type="ARBA" id="ARBA00012058"/>
    </source>
</evidence>
<dbReference type="GO" id="GO:0006096">
    <property type="term" value="P:glycolytic process"/>
    <property type="evidence" value="ECO:0007669"/>
    <property type="project" value="UniProtKB-UniPathway"/>
</dbReference>
<dbReference type="EMBL" id="LCQQ01000013">
    <property type="protein sequence ID" value="KKW21154.1"/>
    <property type="molecule type" value="Genomic_DNA"/>
</dbReference>
<keyword evidence="12" id="KW-1133">Transmembrane helix</keyword>
<organism evidence="15 16">
    <name type="scientific">Candidatus Adlerbacteria bacterium GW2011_GWC1_50_9</name>
    <dbReference type="NCBI Taxonomy" id="1618608"/>
    <lineage>
        <taxon>Bacteria</taxon>
        <taxon>Candidatus Adleribacteriota</taxon>
    </lineage>
</organism>
<reference evidence="15 16" key="1">
    <citation type="journal article" date="2015" name="Nature">
        <title>rRNA introns, odd ribosomes, and small enigmatic genomes across a large radiation of phyla.</title>
        <authorList>
            <person name="Brown C.T."/>
            <person name="Hug L.A."/>
            <person name="Thomas B.C."/>
            <person name="Sharon I."/>
            <person name="Castelle C.J."/>
            <person name="Singh A."/>
            <person name="Wilkins M.J."/>
            <person name="Williams K.H."/>
            <person name="Banfield J.F."/>
        </authorList>
    </citation>
    <scope>NUCLEOTIDE SEQUENCE [LARGE SCALE GENOMIC DNA]</scope>
</reference>
<dbReference type="UniPathway" id="UPA00109">
    <property type="reaction ID" value="UER00187"/>
</dbReference>
<dbReference type="Proteomes" id="UP000034201">
    <property type="component" value="Unassembled WGS sequence"/>
</dbReference>
<feature type="binding site" evidence="10">
    <location>
        <position position="120"/>
    </location>
    <ligand>
        <name>substrate</name>
    </ligand>
</feature>
<feature type="domain" description="Enolase C-terminal TIM barrel" evidence="13">
    <location>
        <begin position="105"/>
        <end position="370"/>
    </location>
</feature>
<name>A0A0G1ZP19_9BACT</name>
<evidence type="ECO:0000256" key="5">
    <source>
        <dbReference type="ARBA" id="ARBA00022525"/>
    </source>
</evidence>
<comment type="similarity">
    <text evidence="2">Belongs to the enolase family.</text>
</comment>
<dbReference type="EC" id="4.2.1.11" evidence="3"/>
<evidence type="ECO:0000256" key="12">
    <source>
        <dbReference type="SAM" id="Phobius"/>
    </source>
</evidence>
<dbReference type="InterPro" id="IPR036849">
    <property type="entry name" value="Enolase-like_C_sf"/>
</dbReference>
<keyword evidence="12" id="KW-0472">Membrane</keyword>
<feature type="domain" description="Enolase N-terminal" evidence="14">
    <location>
        <begin position="3"/>
        <end position="115"/>
    </location>
</feature>
<dbReference type="Pfam" id="PF00113">
    <property type="entry name" value="Enolase_C"/>
    <property type="match status" value="1"/>
</dbReference>
<evidence type="ECO:0000256" key="10">
    <source>
        <dbReference type="PIRSR" id="PIRSR001400-2"/>
    </source>
</evidence>
<dbReference type="InterPro" id="IPR020811">
    <property type="entry name" value="Enolase_N"/>
</dbReference>
<evidence type="ECO:0000256" key="1">
    <source>
        <dbReference type="ARBA" id="ARBA00005031"/>
    </source>
</evidence>
<feature type="binding site" evidence="10">
    <location>
        <begin position="326"/>
        <end position="329"/>
    </location>
    <ligand>
        <name>substrate</name>
    </ligand>
</feature>
<feature type="binding site" evidence="11">
    <location>
        <position position="274"/>
    </location>
    <ligand>
        <name>Mg(2+)</name>
        <dbReference type="ChEBI" id="CHEBI:18420"/>
    </ligand>
</feature>
<feature type="active site" description="Proton donor" evidence="9">
    <location>
        <position position="171"/>
    </location>
</feature>
<evidence type="ECO:0000259" key="13">
    <source>
        <dbReference type="SMART" id="SM01192"/>
    </source>
</evidence>
<comment type="caution">
    <text evidence="15">The sequence shown here is derived from an EMBL/GenBank/DDBJ whole genome shotgun (WGS) entry which is preliminary data.</text>
</comment>
<accession>A0A0G1ZP19</accession>
<evidence type="ECO:0000256" key="2">
    <source>
        <dbReference type="ARBA" id="ARBA00009604"/>
    </source>
</evidence>
<gene>
    <name evidence="15" type="ORF">UY61_C0013G0003</name>
</gene>
<dbReference type="PATRIC" id="fig|1618608.3.peg.212"/>
<dbReference type="PROSITE" id="PS00164">
    <property type="entry name" value="ENOLASE"/>
    <property type="match status" value="1"/>
</dbReference>
<protein>
    <recommendedName>
        <fullName evidence="4">Enolase</fullName>
        <ecNumber evidence="3">4.2.1.11</ecNumber>
    </recommendedName>
</protein>
<feature type="transmembrane region" description="Helical" evidence="12">
    <location>
        <begin position="96"/>
        <end position="115"/>
    </location>
</feature>
<keyword evidence="5" id="KW-0964">Secreted</keyword>
<keyword evidence="7" id="KW-0324">Glycolysis</keyword>
<dbReference type="PANTHER" id="PTHR11902">
    <property type="entry name" value="ENOLASE"/>
    <property type="match status" value="1"/>
</dbReference>
<feature type="active site" description="Proton acceptor" evidence="9">
    <location>
        <position position="299"/>
    </location>
</feature>
<evidence type="ECO:0000256" key="4">
    <source>
        <dbReference type="ARBA" id="ARBA00017068"/>
    </source>
</evidence>
<feature type="binding site" evidence="10">
    <location>
        <position position="129"/>
    </location>
    <ligand>
        <name>substrate</name>
    </ligand>
</feature>
<dbReference type="SMART" id="SM01193">
    <property type="entry name" value="Enolase_N"/>
    <property type="match status" value="1"/>
</dbReference>
<keyword evidence="8" id="KW-0456">Lyase</keyword>
<dbReference type="InterPro" id="IPR020810">
    <property type="entry name" value="Enolase_C"/>
</dbReference>
<sequence>MKIQDITVRKIFDSRGEPTIEVSLKLGNRWFSASVPSGKSRGSKEARVFSFVEAVRALARIRRVILKKEFSSIRALDNALIRLDNTKNKSRLGGNLMLGISIAFVRALAVFANVINGGAHADNNLDIQEYMVVARGGSVRARVENLIDFYNRLGAILRKKNSGRRVPVGDEGGYSLDFKNNFEPIAVLENLVRVRGLAKNFSLALDAAATGFYARGLYAFGGKKLTSARLAGEYARYFGKSKLLFSIEDPFAEKDAAGFSLIHKKMPGAWVVGDDLTVTNSSEIKKYAEQNAINAVIIKPNQIGTVSEAADAILAAKQCGLKTIISHRSGETEDAFIIHLAKASGADGVKIGAPTRERMIKYNELMRLYPVTKISTAAVGSLGY</sequence>
<feature type="binding site" evidence="10">
    <location>
        <position position="274"/>
    </location>
    <ligand>
        <name>substrate</name>
    </ligand>
</feature>
<proteinExistence type="inferred from homology"/>
<dbReference type="SUPFAM" id="SSF54826">
    <property type="entry name" value="Enolase N-terminal domain-like"/>
    <property type="match status" value="1"/>
</dbReference>
<keyword evidence="12" id="KW-0812">Transmembrane</keyword>
<evidence type="ECO:0000256" key="7">
    <source>
        <dbReference type="ARBA" id="ARBA00023152"/>
    </source>
</evidence>
<dbReference type="SMART" id="SM01192">
    <property type="entry name" value="Enolase_C"/>
    <property type="match status" value="1"/>
</dbReference>
<dbReference type="GO" id="GO:0000287">
    <property type="term" value="F:magnesium ion binding"/>
    <property type="evidence" value="ECO:0007669"/>
    <property type="project" value="InterPro"/>
</dbReference>
<dbReference type="InterPro" id="IPR020809">
    <property type="entry name" value="Enolase_CS"/>
</dbReference>
<evidence type="ECO:0000256" key="9">
    <source>
        <dbReference type="PIRSR" id="PIRSR001400-1"/>
    </source>
</evidence>
<dbReference type="GO" id="GO:0004634">
    <property type="term" value="F:phosphopyruvate hydratase activity"/>
    <property type="evidence" value="ECO:0007669"/>
    <property type="project" value="UniProtKB-EC"/>
</dbReference>
<evidence type="ECO:0000256" key="6">
    <source>
        <dbReference type="ARBA" id="ARBA00022842"/>
    </source>
</evidence>
<keyword evidence="11" id="KW-0479">Metal-binding</keyword>
<dbReference type="InterPro" id="IPR029017">
    <property type="entry name" value="Enolase-like_N"/>
</dbReference>
<dbReference type="GO" id="GO:0000015">
    <property type="term" value="C:phosphopyruvate hydratase complex"/>
    <property type="evidence" value="ECO:0007669"/>
    <property type="project" value="InterPro"/>
</dbReference>
<dbReference type="SUPFAM" id="SSF51604">
    <property type="entry name" value="Enolase C-terminal domain-like"/>
    <property type="match status" value="1"/>
</dbReference>
<dbReference type="PANTHER" id="PTHR11902:SF1">
    <property type="entry name" value="ENOLASE"/>
    <property type="match status" value="1"/>
</dbReference>
<feature type="binding site" evidence="10">
    <location>
        <position position="248"/>
    </location>
    <ligand>
        <name>substrate</name>
    </ligand>
</feature>
<comment type="cofactor">
    <cofactor evidence="11">
        <name>Mg(2+)</name>
        <dbReference type="ChEBI" id="CHEBI:18420"/>
    </cofactor>
    <text evidence="11">Mg(2+) is required for catalysis and for stabilizing the dimer.</text>
</comment>
<keyword evidence="6 11" id="KW-0460">Magnesium</keyword>
<feature type="binding site" evidence="11">
    <location>
        <position position="206"/>
    </location>
    <ligand>
        <name>Mg(2+)</name>
        <dbReference type="ChEBI" id="CHEBI:18420"/>
    </ligand>
</feature>
<dbReference type="Gene3D" id="3.20.20.120">
    <property type="entry name" value="Enolase-like C-terminal domain"/>
    <property type="match status" value="1"/>
</dbReference>
<feature type="binding site" evidence="10">
    <location>
        <position position="350"/>
    </location>
    <ligand>
        <name>substrate</name>
    </ligand>
</feature>
<dbReference type="AlphaFoldDB" id="A0A0G1ZP19"/>